<name>A0AAJ0D0W5_9HYPO</name>
<proteinExistence type="predicted"/>
<gene>
    <name evidence="2" type="ORF">QQS21_000584</name>
</gene>
<reference evidence="2" key="1">
    <citation type="submission" date="2023-06" db="EMBL/GenBank/DDBJ databases">
        <title>Conoideocrella luteorostrata (Hypocreales: Clavicipitaceae), a potential biocontrol fungus for elongate hemlock scale in United States Christmas tree production areas.</title>
        <authorList>
            <person name="Barrett H."/>
            <person name="Lovett B."/>
            <person name="Macias A.M."/>
            <person name="Stajich J.E."/>
            <person name="Kasson M.T."/>
        </authorList>
    </citation>
    <scope>NUCLEOTIDE SEQUENCE</scope>
    <source>
        <strain evidence="2">ARSEF 14590</strain>
    </source>
</reference>
<dbReference type="SUPFAM" id="SSF56112">
    <property type="entry name" value="Protein kinase-like (PK-like)"/>
    <property type="match status" value="1"/>
</dbReference>
<evidence type="ECO:0000313" key="2">
    <source>
        <dbReference type="EMBL" id="KAK2616541.1"/>
    </source>
</evidence>
<accession>A0AAJ0D0W5</accession>
<evidence type="ECO:0000313" key="3">
    <source>
        <dbReference type="Proteomes" id="UP001251528"/>
    </source>
</evidence>
<comment type="caution">
    <text evidence="2">The sequence shown here is derived from an EMBL/GenBank/DDBJ whole genome shotgun (WGS) entry which is preliminary data.</text>
</comment>
<evidence type="ECO:0000259" key="1">
    <source>
        <dbReference type="PROSITE" id="PS50011"/>
    </source>
</evidence>
<dbReference type="Gene3D" id="1.10.510.10">
    <property type="entry name" value="Transferase(Phosphotransferase) domain 1"/>
    <property type="match status" value="1"/>
</dbReference>
<dbReference type="InterPro" id="IPR000719">
    <property type="entry name" value="Prot_kinase_dom"/>
</dbReference>
<dbReference type="EMBL" id="JASWJB010000005">
    <property type="protein sequence ID" value="KAK2616541.1"/>
    <property type="molecule type" value="Genomic_DNA"/>
</dbReference>
<dbReference type="InterPro" id="IPR011009">
    <property type="entry name" value="Kinase-like_dom_sf"/>
</dbReference>
<feature type="domain" description="Protein kinase" evidence="1">
    <location>
        <begin position="1"/>
        <end position="156"/>
    </location>
</feature>
<organism evidence="2 3">
    <name type="scientific">Conoideocrella luteorostrata</name>
    <dbReference type="NCBI Taxonomy" id="1105319"/>
    <lineage>
        <taxon>Eukaryota</taxon>
        <taxon>Fungi</taxon>
        <taxon>Dikarya</taxon>
        <taxon>Ascomycota</taxon>
        <taxon>Pezizomycotina</taxon>
        <taxon>Sordariomycetes</taxon>
        <taxon>Hypocreomycetidae</taxon>
        <taxon>Hypocreales</taxon>
        <taxon>Clavicipitaceae</taxon>
        <taxon>Conoideocrella</taxon>
    </lineage>
</organism>
<dbReference type="Proteomes" id="UP001251528">
    <property type="component" value="Unassembled WGS sequence"/>
</dbReference>
<dbReference type="AlphaFoldDB" id="A0AAJ0D0W5"/>
<dbReference type="PROSITE" id="PS50011">
    <property type="entry name" value="PROTEIN_KINASE_DOM"/>
    <property type="match status" value="1"/>
</dbReference>
<dbReference type="GO" id="GO:0005524">
    <property type="term" value="F:ATP binding"/>
    <property type="evidence" value="ECO:0007669"/>
    <property type="project" value="InterPro"/>
</dbReference>
<protein>
    <recommendedName>
        <fullName evidence="1">Protein kinase domain-containing protein</fullName>
    </recommendedName>
</protein>
<sequence length="156" mass="18310">MSWKEMNLWMRLPPHPNIVLFDRIVVDEFQGRHVVGFTSSCVPGGSLEDNKRRVFRLKWLQQLIKVIDDLNLRYGIAHQDIAPRNLLVDDARDSILLCDFNFVFDIKRPLEEGERYLDDRNDVKGDIFTTYEIITRDSNLRGVPHEEQNPDHLHLG</sequence>
<dbReference type="GO" id="GO:0004672">
    <property type="term" value="F:protein kinase activity"/>
    <property type="evidence" value="ECO:0007669"/>
    <property type="project" value="InterPro"/>
</dbReference>
<keyword evidence="3" id="KW-1185">Reference proteome</keyword>